<proteinExistence type="predicted"/>
<dbReference type="Proteomes" id="UP001158576">
    <property type="component" value="Chromosome XSR"/>
</dbReference>
<feature type="domain" description="GSKIP" evidence="1">
    <location>
        <begin position="66"/>
        <end position="99"/>
    </location>
</feature>
<evidence type="ECO:0000313" key="2">
    <source>
        <dbReference type="EMBL" id="CAG5099060.1"/>
    </source>
</evidence>
<reference evidence="2 3" key="1">
    <citation type="submission" date="2021-04" db="EMBL/GenBank/DDBJ databases">
        <authorList>
            <person name="Bliznina A."/>
        </authorList>
    </citation>
    <scope>NUCLEOTIDE SEQUENCE [LARGE SCALE GENOMIC DNA]</scope>
</reference>
<organism evidence="2 3">
    <name type="scientific">Oikopleura dioica</name>
    <name type="common">Tunicate</name>
    <dbReference type="NCBI Taxonomy" id="34765"/>
    <lineage>
        <taxon>Eukaryota</taxon>
        <taxon>Metazoa</taxon>
        <taxon>Chordata</taxon>
        <taxon>Tunicata</taxon>
        <taxon>Appendicularia</taxon>
        <taxon>Copelata</taxon>
        <taxon>Oikopleuridae</taxon>
        <taxon>Oikopleura</taxon>
    </lineage>
</organism>
<accession>A0ABN7SFC2</accession>
<evidence type="ECO:0000313" key="3">
    <source>
        <dbReference type="Proteomes" id="UP001158576"/>
    </source>
</evidence>
<dbReference type="EMBL" id="OU015569">
    <property type="protein sequence ID" value="CAG5099060.1"/>
    <property type="molecule type" value="Genomic_DNA"/>
</dbReference>
<dbReference type="Pfam" id="PF05303">
    <property type="entry name" value="GSKIP_dom"/>
    <property type="match status" value="1"/>
</dbReference>
<name>A0ABN7SFC2_OIKDI</name>
<dbReference type="InterPro" id="IPR023231">
    <property type="entry name" value="GSKIP_dom_sf"/>
</dbReference>
<gene>
    <name evidence="2" type="ORF">OKIOD_LOCUS7771</name>
</gene>
<sequence length="102" mass="12269">MITEEEIIKEGERIIAEFGEYAREFSLKDSFYHGKFGRCLRFYVKTLEEQEYRLLFHRNGVLCLTNSMHFESFEQFFNSLSPAFRDLFGRKLQDKLQNLVIK</sequence>
<dbReference type="SUPFAM" id="SSF103107">
    <property type="entry name" value="Hypothetical protein c14orf129, hspc210"/>
    <property type="match status" value="1"/>
</dbReference>
<protein>
    <submittedName>
        <fullName evidence="2">Oidioi.mRNA.OKI2018_I69.XSR.g16213.t1.cds</fullName>
    </submittedName>
</protein>
<dbReference type="InterPro" id="IPR007967">
    <property type="entry name" value="GSKIP_dom"/>
</dbReference>
<evidence type="ECO:0000259" key="1">
    <source>
        <dbReference type="Pfam" id="PF05303"/>
    </source>
</evidence>
<keyword evidence="3" id="KW-1185">Reference proteome</keyword>
<dbReference type="Gene3D" id="3.30.2280.10">
    <property type="entry name" value="Hypothetical protein (hspc210)"/>
    <property type="match status" value="1"/>
</dbReference>